<keyword evidence="2" id="KW-1185">Reference proteome</keyword>
<accession>A0ACA9QDD9</accession>
<evidence type="ECO:0000313" key="2">
    <source>
        <dbReference type="Proteomes" id="UP000789366"/>
    </source>
</evidence>
<sequence>ENKKILDEEKEIEVDEKDGEEKEIIKKKGIPLGEFLHGELWDKDFDGKFTNPREPKIQDVIVQASNHISKSLDTRLKELNDNVDKAVEEIQVANNVFSENLNNAVEQITGLLSEIGNNMK</sequence>
<proteinExistence type="predicted"/>
<comment type="caution">
    <text evidence="1">The sequence shown here is derived from an EMBL/GenBank/DDBJ whole genome shotgun (WGS) entry which is preliminary data.</text>
</comment>
<organism evidence="1 2">
    <name type="scientific">Cetraspora pellucida</name>
    <dbReference type="NCBI Taxonomy" id="1433469"/>
    <lineage>
        <taxon>Eukaryota</taxon>
        <taxon>Fungi</taxon>
        <taxon>Fungi incertae sedis</taxon>
        <taxon>Mucoromycota</taxon>
        <taxon>Glomeromycotina</taxon>
        <taxon>Glomeromycetes</taxon>
        <taxon>Diversisporales</taxon>
        <taxon>Gigasporaceae</taxon>
        <taxon>Cetraspora</taxon>
    </lineage>
</organism>
<name>A0ACA9QDD9_9GLOM</name>
<dbReference type="EMBL" id="CAJVPW010039843">
    <property type="protein sequence ID" value="CAG8745006.1"/>
    <property type="molecule type" value="Genomic_DNA"/>
</dbReference>
<dbReference type="Proteomes" id="UP000789366">
    <property type="component" value="Unassembled WGS sequence"/>
</dbReference>
<evidence type="ECO:0000313" key="1">
    <source>
        <dbReference type="EMBL" id="CAG8745006.1"/>
    </source>
</evidence>
<protein>
    <submittedName>
        <fullName evidence="1">8675_t:CDS:1</fullName>
    </submittedName>
</protein>
<reference evidence="1" key="1">
    <citation type="submission" date="2021-06" db="EMBL/GenBank/DDBJ databases">
        <authorList>
            <person name="Kallberg Y."/>
            <person name="Tangrot J."/>
            <person name="Rosling A."/>
        </authorList>
    </citation>
    <scope>NUCLEOTIDE SEQUENCE</scope>
    <source>
        <strain evidence="1">28 12/20/2015</strain>
    </source>
</reference>
<feature type="non-terminal residue" evidence="1">
    <location>
        <position position="1"/>
    </location>
</feature>
<gene>
    <name evidence="1" type="ORF">SPELUC_LOCUS14075</name>
</gene>